<feature type="region of interest" description="Disordered" evidence="1">
    <location>
        <begin position="1"/>
        <end position="39"/>
    </location>
</feature>
<gene>
    <name evidence="2" type="ORF">ALO79_200311</name>
</gene>
<evidence type="ECO:0000313" key="3">
    <source>
        <dbReference type="Proteomes" id="UP000050381"/>
    </source>
</evidence>
<evidence type="ECO:0000313" key="2">
    <source>
        <dbReference type="EMBL" id="KPW92130.1"/>
    </source>
</evidence>
<protein>
    <submittedName>
        <fullName evidence="2">Uncharacterized protein</fullName>
    </submittedName>
</protein>
<feature type="compositionally biased region" description="Basic and acidic residues" evidence="1">
    <location>
        <begin position="1"/>
        <end position="10"/>
    </location>
</feature>
<dbReference type="Proteomes" id="UP000050381">
    <property type="component" value="Unassembled WGS sequence"/>
</dbReference>
<sequence>MAAVGLEHHRAASRQGRRGVATGRGKGQREIAGAEHRHRAQADTVLTQVRARQRLALRQGLVDTRTIEITTAQDFGEQTHLPAGTPPLTLDPCGRQRGFTADHGDELIAQGVQFIGDGLEELGPAHRAQAAVSRVSRGRRLGGCIDLFSRGLDEITRQGFASAGIEALQTRLAGRAARPTDVVVTKDLVHRKSPLKVCR</sequence>
<name>A0A0P9MJL9_PSESX</name>
<organism evidence="2 3">
    <name type="scientific">Pseudomonas syringae pv. castaneae</name>
    <dbReference type="NCBI Taxonomy" id="264450"/>
    <lineage>
        <taxon>Bacteria</taxon>
        <taxon>Pseudomonadati</taxon>
        <taxon>Pseudomonadota</taxon>
        <taxon>Gammaproteobacteria</taxon>
        <taxon>Pseudomonadales</taxon>
        <taxon>Pseudomonadaceae</taxon>
        <taxon>Pseudomonas</taxon>
        <taxon>Pseudomonas syringae</taxon>
    </lineage>
</organism>
<comment type="caution">
    <text evidence="2">The sequence shown here is derived from an EMBL/GenBank/DDBJ whole genome shotgun (WGS) entry which is preliminary data.</text>
</comment>
<accession>A0A0P9MJL9</accession>
<proteinExistence type="predicted"/>
<dbReference type="EMBL" id="LJQD01000414">
    <property type="protein sequence ID" value="KPW92130.1"/>
    <property type="molecule type" value="Genomic_DNA"/>
</dbReference>
<dbReference type="AlphaFoldDB" id="A0A0P9MJL9"/>
<reference evidence="2 3" key="1">
    <citation type="submission" date="2015-09" db="EMBL/GenBank/DDBJ databases">
        <title>Genome announcement of multiple Pseudomonas syringae strains.</title>
        <authorList>
            <person name="Thakur S."/>
            <person name="Wang P.W."/>
            <person name="Gong Y."/>
            <person name="Weir B.S."/>
            <person name="Guttman D.S."/>
        </authorList>
    </citation>
    <scope>NUCLEOTIDE SEQUENCE [LARGE SCALE GENOMIC DNA]</scope>
    <source>
        <strain evidence="2 3">ICMP9419</strain>
    </source>
</reference>
<evidence type="ECO:0000256" key="1">
    <source>
        <dbReference type="SAM" id="MobiDB-lite"/>
    </source>
</evidence>